<dbReference type="SUPFAM" id="SSF53335">
    <property type="entry name" value="S-adenosyl-L-methionine-dependent methyltransferases"/>
    <property type="match status" value="1"/>
</dbReference>
<dbReference type="RefSeq" id="WP_131902226.1">
    <property type="nucleotide sequence ID" value="NZ_SMKU01000335.1"/>
</dbReference>
<feature type="active site" description="Proton acceptor" evidence="4">
    <location>
        <position position="262"/>
    </location>
</feature>
<name>A0A4R5ACX3_9ACTN</name>
<dbReference type="PROSITE" id="PS51683">
    <property type="entry name" value="SAM_OMT_II"/>
    <property type="match status" value="1"/>
</dbReference>
<dbReference type="GO" id="GO:0032259">
    <property type="term" value="P:methylation"/>
    <property type="evidence" value="ECO:0007669"/>
    <property type="project" value="UniProtKB-KW"/>
</dbReference>
<dbReference type="PIRSF" id="PIRSF005739">
    <property type="entry name" value="O-mtase"/>
    <property type="match status" value="1"/>
</dbReference>
<evidence type="ECO:0000313" key="8">
    <source>
        <dbReference type="Proteomes" id="UP000294513"/>
    </source>
</evidence>
<organism evidence="7 8">
    <name type="scientific">Actinomadura rubrisoli</name>
    <dbReference type="NCBI Taxonomy" id="2530368"/>
    <lineage>
        <taxon>Bacteria</taxon>
        <taxon>Bacillati</taxon>
        <taxon>Actinomycetota</taxon>
        <taxon>Actinomycetes</taxon>
        <taxon>Streptosporangiales</taxon>
        <taxon>Thermomonosporaceae</taxon>
        <taxon>Actinomadura</taxon>
    </lineage>
</organism>
<keyword evidence="1 7" id="KW-0489">Methyltransferase</keyword>
<dbReference type="InterPro" id="IPR012967">
    <property type="entry name" value="COMT_dimerisation"/>
</dbReference>
<dbReference type="Pfam" id="PF00891">
    <property type="entry name" value="Methyltransf_2"/>
    <property type="match status" value="1"/>
</dbReference>
<dbReference type="InterPro" id="IPR036388">
    <property type="entry name" value="WH-like_DNA-bd_sf"/>
</dbReference>
<keyword evidence="3" id="KW-0949">S-adenosyl-L-methionine</keyword>
<dbReference type="Proteomes" id="UP000294513">
    <property type="component" value="Unassembled WGS sequence"/>
</dbReference>
<dbReference type="GO" id="GO:0046983">
    <property type="term" value="F:protein dimerization activity"/>
    <property type="evidence" value="ECO:0007669"/>
    <property type="project" value="InterPro"/>
</dbReference>
<dbReference type="EMBL" id="SMKU01000335">
    <property type="protein sequence ID" value="TDD68674.1"/>
    <property type="molecule type" value="Genomic_DNA"/>
</dbReference>
<dbReference type="SUPFAM" id="SSF46785">
    <property type="entry name" value="Winged helix' DNA-binding domain"/>
    <property type="match status" value="1"/>
</dbReference>
<dbReference type="InterPro" id="IPR001077">
    <property type="entry name" value="COMT_C"/>
</dbReference>
<dbReference type="PANTHER" id="PTHR43712:SF2">
    <property type="entry name" value="O-METHYLTRANSFERASE CICE"/>
    <property type="match status" value="1"/>
</dbReference>
<dbReference type="OrthoDB" id="4145676at2"/>
<evidence type="ECO:0000256" key="1">
    <source>
        <dbReference type="ARBA" id="ARBA00022603"/>
    </source>
</evidence>
<keyword evidence="2 7" id="KW-0808">Transferase</keyword>
<dbReference type="Gene3D" id="1.10.10.10">
    <property type="entry name" value="Winged helix-like DNA-binding domain superfamily/Winged helix DNA-binding domain"/>
    <property type="match status" value="1"/>
</dbReference>
<dbReference type="Gene3D" id="1.10.287.1350">
    <property type="match status" value="1"/>
</dbReference>
<evidence type="ECO:0000256" key="4">
    <source>
        <dbReference type="PIRSR" id="PIRSR005739-1"/>
    </source>
</evidence>
<dbReference type="PANTHER" id="PTHR43712">
    <property type="entry name" value="PUTATIVE (AFU_ORTHOLOGUE AFUA_4G14580)-RELATED"/>
    <property type="match status" value="1"/>
</dbReference>
<keyword evidence="8" id="KW-1185">Reference proteome</keyword>
<dbReference type="InterPro" id="IPR036390">
    <property type="entry name" value="WH_DNA-bd_sf"/>
</dbReference>
<reference evidence="7 8" key="1">
    <citation type="submission" date="2019-03" db="EMBL/GenBank/DDBJ databases">
        <title>Draft genome sequences of novel Actinobacteria.</title>
        <authorList>
            <person name="Sahin N."/>
            <person name="Ay H."/>
            <person name="Saygin H."/>
        </authorList>
    </citation>
    <scope>NUCLEOTIDE SEQUENCE [LARGE SCALE GENOMIC DNA]</scope>
    <source>
        <strain evidence="7 8">H3C3</strain>
    </source>
</reference>
<sequence length="358" mass="39322">MTDTEPADRPIGAWNDPAGLPPALRPLWIMTQKYAAQAIYVLAKLSVADLLAPGPRTADELAGQVGADPRALYRILRCAASVGVFAELPDRRFTLTPEAEGLRSGRPGTFRDLIVLHGEDITWRQYGDIMHSVRTGRPAFEKVFGKPIFDYLADHPEQEALFNRAAEQVAGPVTDGYLQAYDFGRFRRVADIGGGTGYFLGRLLQENPDGSGLLVDRPSAVEESTKVFADLGVASRARAVPGDFFDTVPAGYDAYILKSILHDWPDDRARRILRTVRRAIGDDGDARLLVLDSVLAGGNAPDHGKLLDVHMLVTFGGRERTLEEWWRLIRDGGFEPAAEPVLGTWPVLECRPNPEALP</sequence>
<accession>A0A4R5ACX3</accession>
<dbReference type="Gene3D" id="3.40.50.150">
    <property type="entry name" value="Vaccinia Virus protein VP39"/>
    <property type="match status" value="1"/>
</dbReference>
<dbReference type="GO" id="GO:0008171">
    <property type="term" value="F:O-methyltransferase activity"/>
    <property type="evidence" value="ECO:0007669"/>
    <property type="project" value="InterPro"/>
</dbReference>
<evidence type="ECO:0000313" key="7">
    <source>
        <dbReference type="EMBL" id="TDD68674.1"/>
    </source>
</evidence>
<dbReference type="AlphaFoldDB" id="A0A4R5ACX3"/>
<feature type="domain" description="O-methyltransferase dimerisation" evidence="6">
    <location>
        <begin position="34"/>
        <end position="99"/>
    </location>
</feature>
<evidence type="ECO:0000256" key="3">
    <source>
        <dbReference type="ARBA" id="ARBA00022691"/>
    </source>
</evidence>
<gene>
    <name evidence="7" type="ORF">E1298_38205</name>
</gene>
<dbReference type="InterPro" id="IPR029063">
    <property type="entry name" value="SAM-dependent_MTases_sf"/>
</dbReference>
<evidence type="ECO:0000256" key="2">
    <source>
        <dbReference type="ARBA" id="ARBA00022679"/>
    </source>
</evidence>
<evidence type="ECO:0000259" key="5">
    <source>
        <dbReference type="Pfam" id="PF00891"/>
    </source>
</evidence>
<evidence type="ECO:0000259" key="6">
    <source>
        <dbReference type="Pfam" id="PF08100"/>
    </source>
</evidence>
<proteinExistence type="predicted"/>
<dbReference type="CDD" id="cd02440">
    <property type="entry name" value="AdoMet_MTases"/>
    <property type="match status" value="1"/>
</dbReference>
<dbReference type="InterPro" id="IPR016461">
    <property type="entry name" value="COMT-like"/>
</dbReference>
<dbReference type="Pfam" id="PF08100">
    <property type="entry name" value="Dimerisation"/>
    <property type="match status" value="1"/>
</dbReference>
<protein>
    <submittedName>
        <fullName evidence="7">O-methyltransferase</fullName>
    </submittedName>
</protein>
<comment type="caution">
    <text evidence="7">The sequence shown here is derived from an EMBL/GenBank/DDBJ whole genome shotgun (WGS) entry which is preliminary data.</text>
</comment>
<feature type="domain" description="O-methyltransferase C-terminal" evidence="5">
    <location>
        <begin position="127"/>
        <end position="335"/>
    </location>
</feature>